<proteinExistence type="predicted"/>
<dbReference type="Gene3D" id="3.30.200.20">
    <property type="entry name" value="Phosphorylase Kinase, domain 1"/>
    <property type="match status" value="1"/>
</dbReference>
<dbReference type="InterPro" id="IPR011009">
    <property type="entry name" value="Kinase-like_dom_sf"/>
</dbReference>
<name>A0A0H5RBN1_9EUKA</name>
<sequence>MQRTTIGMTKTPVVATKKNSMDDLVECLSSQYTVGRCLGEPGAFGSVYSIKDKKTGIKLAVKSLKIPAVDSQHYNTLMNLYRKEIDILGEPATCPLKSFATLIGRIRDVIPSGYCTIGASCPFPNSYLSGYGALRRQRSIRLH</sequence>
<organism evidence="1">
    <name type="scientific">Spongospora subterranea</name>
    <dbReference type="NCBI Taxonomy" id="70186"/>
    <lineage>
        <taxon>Eukaryota</taxon>
        <taxon>Sar</taxon>
        <taxon>Rhizaria</taxon>
        <taxon>Endomyxa</taxon>
        <taxon>Phytomyxea</taxon>
        <taxon>Plasmodiophorida</taxon>
        <taxon>Plasmodiophoridae</taxon>
        <taxon>Spongospora</taxon>
    </lineage>
</organism>
<dbReference type="AlphaFoldDB" id="A0A0H5RBN1"/>
<dbReference type="SUPFAM" id="SSF56112">
    <property type="entry name" value="Protein kinase-like (PK-like)"/>
    <property type="match status" value="1"/>
</dbReference>
<evidence type="ECO:0008006" key="2">
    <source>
        <dbReference type="Google" id="ProtNLM"/>
    </source>
</evidence>
<dbReference type="EMBL" id="HACM01011188">
    <property type="protein sequence ID" value="CRZ11630.1"/>
    <property type="molecule type" value="Transcribed_RNA"/>
</dbReference>
<protein>
    <recommendedName>
        <fullName evidence="2">Protein kinase domain-containing protein</fullName>
    </recommendedName>
</protein>
<evidence type="ECO:0000313" key="1">
    <source>
        <dbReference type="EMBL" id="CRZ11630.1"/>
    </source>
</evidence>
<accession>A0A0H5RBN1</accession>
<reference evidence="1" key="1">
    <citation type="submission" date="2015-04" db="EMBL/GenBank/DDBJ databases">
        <title>The genome sequence of the plant pathogenic Rhizarian Plasmodiophora brassicae reveals insights in its biotrophic life cycle and the origin of chitin synthesis.</title>
        <authorList>
            <person name="Schwelm A."/>
            <person name="Fogelqvist J."/>
            <person name="Knaust A."/>
            <person name="Julke S."/>
            <person name="Lilja T."/>
            <person name="Dhandapani V."/>
            <person name="Bonilla-Rosso G."/>
            <person name="Karlsson M."/>
            <person name="Shevchenko A."/>
            <person name="Choi S.R."/>
            <person name="Kim H.G."/>
            <person name="Park J.Y."/>
            <person name="Lim Y.P."/>
            <person name="Ludwig-Muller J."/>
            <person name="Dixelius C."/>
        </authorList>
    </citation>
    <scope>NUCLEOTIDE SEQUENCE</scope>
    <source>
        <tissue evidence="1">Potato root galls</tissue>
    </source>
</reference>